<feature type="region of interest" description="Disordered" evidence="1">
    <location>
        <begin position="1"/>
        <end position="29"/>
    </location>
</feature>
<comment type="caution">
    <text evidence="2">The sequence shown here is derived from an EMBL/GenBank/DDBJ whole genome shotgun (WGS) entry which is preliminary data.</text>
</comment>
<evidence type="ECO:0000313" key="3">
    <source>
        <dbReference type="Proteomes" id="UP000649617"/>
    </source>
</evidence>
<protein>
    <submittedName>
        <fullName evidence="2">PetJ protein</fullName>
    </submittedName>
</protein>
<sequence>MGMAPSNDGGTGGGLPARQKKDFSPNRKTLFYDGPDILEEIEEDAHTRARTDALSHLRSRLSPSRSPPRMPRSPPPRSPSPSAWMTVEGHGVVPFAPDGLLAVLALLLSAQRMLIGHGGLVVVLN</sequence>
<feature type="region of interest" description="Disordered" evidence="1">
    <location>
        <begin position="44"/>
        <end position="83"/>
    </location>
</feature>
<dbReference type="AlphaFoldDB" id="A0A812Y2M1"/>
<keyword evidence="3" id="KW-1185">Reference proteome</keyword>
<feature type="compositionally biased region" description="Basic and acidic residues" evidence="1">
    <location>
        <begin position="44"/>
        <end position="55"/>
    </location>
</feature>
<dbReference type="EMBL" id="CAJNIZ010046940">
    <property type="protein sequence ID" value="CAE7759707.1"/>
    <property type="molecule type" value="Genomic_DNA"/>
</dbReference>
<evidence type="ECO:0000313" key="2">
    <source>
        <dbReference type="EMBL" id="CAE7759707.1"/>
    </source>
</evidence>
<gene>
    <name evidence="2" type="primary">petJ</name>
    <name evidence="2" type="ORF">SPIL2461_LOCUS22141</name>
</gene>
<accession>A0A812Y2M1</accession>
<dbReference type="Proteomes" id="UP000649617">
    <property type="component" value="Unassembled WGS sequence"/>
</dbReference>
<name>A0A812Y2M1_SYMPI</name>
<organism evidence="2 3">
    <name type="scientific">Symbiodinium pilosum</name>
    <name type="common">Dinoflagellate</name>
    <dbReference type="NCBI Taxonomy" id="2952"/>
    <lineage>
        <taxon>Eukaryota</taxon>
        <taxon>Sar</taxon>
        <taxon>Alveolata</taxon>
        <taxon>Dinophyceae</taxon>
        <taxon>Suessiales</taxon>
        <taxon>Symbiodiniaceae</taxon>
        <taxon>Symbiodinium</taxon>
    </lineage>
</organism>
<feature type="compositionally biased region" description="Pro residues" evidence="1">
    <location>
        <begin position="65"/>
        <end position="79"/>
    </location>
</feature>
<evidence type="ECO:0000256" key="1">
    <source>
        <dbReference type="SAM" id="MobiDB-lite"/>
    </source>
</evidence>
<proteinExistence type="predicted"/>
<reference evidence="2" key="1">
    <citation type="submission" date="2021-02" db="EMBL/GenBank/DDBJ databases">
        <authorList>
            <person name="Dougan E. K."/>
            <person name="Rhodes N."/>
            <person name="Thang M."/>
            <person name="Chan C."/>
        </authorList>
    </citation>
    <scope>NUCLEOTIDE SEQUENCE</scope>
</reference>